<dbReference type="PRINTS" id="PR00449">
    <property type="entry name" value="RASTRNSFRMNG"/>
</dbReference>
<evidence type="ECO:0000256" key="1">
    <source>
        <dbReference type="ARBA" id="ARBA00022741"/>
    </source>
</evidence>
<keyword evidence="2" id="KW-0342">GTP-binding</keyword>
<gene>
    <name evidence="3" type="ORF">M9Y10_014156</name>
</gene>
<dbReference type="EMBL" id="JAPFFF010000002">
    <property type="protein sequence ID" value="KAK8896259.1"/>
    <property type="molecule type" value="Genomic_DNA"/>
</dbReference>
<dbReference type="PROSITE" id="PS51420">
    <property type="entry name" value="RHO"/>
    <property type="match status" value="1"/>
</dbReference>
<dbReference type="PROSITE" id="PS51419">
    <property type="entry name" value="RAB"/>
    <property type="match status" value="1"/>
</dbReference>
<sequence>MNIDDFSNPSVKIVFIGDSGVGKTSIISRYDTGQPPVNPSPTVGAAYLSKIYKEDDIEIELRMWDTAGQETYQSLAPIYFLHSMIGFIVFDITQRSSYMNVAKWVTQLREFAGSEVISVIVANKIDLDSERQVYKEEYSKMANELNSLIAETSAVSGEGINSMVNDAVSALINSNNEIRYELSQRKKRNEKVVKKTDRGCC</sequence>
<comment type="caution">
    <text evidence="3">The sequence shown here is derived from an EMBL/GenBank/DDBJ whole genome shotgun (WGS) entry which is preliminary data.</text>
</comment>
<evidence type="ECO:0000313" key="4">
    <source>
        <dbReference type="Proteomes" id="UP001470230"/>
    </source>
</evidence>
<organism evidence="3 4">
    <name type="scientific">Tritrichomonas musculus</name>
    <dbReference type="NCBI Taxonomy" id="1915356"/>
    <lineage>
        <taxon>Eukaryota</taxon>
        <taxon>Metamonada</taxon>
        <taxon>Parabasalia</taxon>
        <taxon>Tritrichomonadida</taxon>
        <taxon>Tritrichomonadidae</taxon>
        <taxon>Tritrichomonas</taxon>
    </lineage>
</organism>
<dbReference type="Pfam" id="PF00071">
    <property type="entry name" value="Ras"/>
    <property type="match status" value="1"/>
</dbReference>
<evidence type="ECO:0000313" key="3">
    <source>
        <dbReference type="EMBL" id="KAK8896259.1"/>
    </source>
</evidence>
<dbReference type="Gene3D" id="3.40.50.300">
    <property type="entry name" value="P-loop containing nucleotide triphosphate hydrolases"/>
    <property type="match status" value="1"/>
</dbReference>
<dbReference type="SMART" id="SM00176">
    <property type="entry name" value="RAN"/>
    <property type="match status" value="1"/>
</dbReference>
<name>A0ABR2KYS7_9EUKA</name>
<proteinExistence type="predicted"/>
<accession>A0ABR2KYS7</accession>
<keyword evidence="4" id="KW-1185">Reference proteome</keyword>
<dbReference type="SUPFAM" id="SSF52540">
    <property type="entry name" value="P-loop containing nucleoside triphosphate hydrolases"/>
    <property type="match status" value="1"/>
</dbReference>
<dbReference type="InterPro" id="IPR005225">
    <property type="entry name" value="Small_GTP-bd"/>
</dbReference>
<dbReference type="PROSITE" id="PS51421">
    <property type="entry name" value="RAS"/>
    <property type="match status" value="1"/>
</dbReference>
<keyword evidence="1" id="KW-0547">Nucleotide-binding</keyword>
<dbReference type="InterPro" id="IPR001806">
    <property type="entry name" value="Small_GTPase"/>
</dbReference>
<protein>
    <submittedName>
        <fullName evidence="3">Uncharacterized protein</fullName>
    </submittedName>
</protein>
<dbReference type="CDD" id="cd00154">
    <property type="entry name" value="Rab"/>
    <property type="match status" value="1"/>
</dbReference>
<dbReference type="SMART" id="SM00175">
    <property type="entry name" value="RAB"/>
    <property type="match status" value="1"/>
</dbReference>
<dbReference type="Proteomes" id="UP001470230">
    <property type="component" value="Unassembled WGS sequence"/>
</dbReference>
<dbReference type="InterPro" id="IPR027417">
    <property type="entry name" value="P-loop_NTPase"/>
</dbReference>
<dbReference type="NCBIfam" id="TIGR00231">
    <property type="entry name" value="small_GTP"/>
    <property type="match status" value="1"/>
</dbReference>
<dbReference type="InterPro" id="IPR050227">
    <property type="entry name" value="Rab"/>
</dbReference>
<dbReference type="PANTHER" id="PTHR47977">
    <property type="entry name" value="RAS-RELATED PROTEIN RAB"/>
    <property type="match status" value="1"/>
</dbReference>
<dbReference type="SMART" id="SM00173">
    <property type="entry name" value="RAS"/>
    <property type="match status" value="1"/>
</dbReference>
<reference evidence="3 4" key="1">
    <citation type="submission" date="2024-04" db="EMBL/GenBank/DDBJ databases">
        <title>Tritrichomonas musculus Genome.</title>
        <authorList>
            <person name="Alves-Ferreira E."/>
            <person name="Grigg M."/>
            <person name="Lorenzi H."/>
            <person name="Galac M."/>
        </authorList>
    </citation>
    <scope>NUCLEOTIDE SEQUENCE [LARGE SCALE GENOMIC DNA]</scope>
    <source>
        <strain evidence="3 4">EAF2021</strain>
    </source>
</reference>
<dbReference type="SMART" id="SM00174">
    <property type="entry name" value="RHO"/>
    <property type="match status" value="1"/>
</dbReference>
<evidence type="ECO:0000256" key="2">
    <source>
        <dbReference type="ARBA" id="ARBA00023134"/>
    </source>
</evidence>